<feature type="region of interest" description="Disordered" evidence="1">
    <location>
        <begin position="1"/>
        <end position="38"/>
    </location>
</feature>
<proteinExistence type="predicted"/>
<dbReference type="AlphaFoldDB" id="A0AAV4RP30"/>
<accession>A0AAV4RP30</accession>
<name>A0AAV4RP30_CAEEX</name>
<dbReference type="Proteomes" id="UP001054945">
    <property type="component" value="Unassembled WGS sequence"/>
</dbReference>
<organism evidence="2 3">
    <name type="scientific">Caerostris extrusa</name>
    <name type="common">Bark spider</name>
    <name type="synonym">Caerostris bankana</name>
    <dbReference type="NCBI Taxonomy" id="172846"/>
    <lineage>
        <taxon>Eukaryota</taxon>
        <taxon>Metazoa</taxon>
        <taxon>Ecdysozoa</taxon>
        <taxon>Arthropoda</taxon>
        <taxon>Chelicerata</taxon>
        <taxon>Arachnida</taxon>
        <taxon>Araneae</taxon>
        <taxon>Araneomorphae</taxon>
        <taxon>Entelegynae</taxon>
        <taxon>Araneoidea</taxon>
        <taxon>Araneidae</taxon>
        <taxon>Caerostris</taxon>
    </lineage>
</organism>
<protein>
    <submittedName>
        <fullName evidence="2">Uncharacterized protein</fullName>
    </submittedName>
</protein>
<comment type="caution">
    <text evidence="2">The sequence shown here is derived from an EMBL/GenBank/DDBJ whole genome shotgun (WGS) entry which is preliminary data.</text>
</comment>
<dbReference type="EMBL" id="BPLR01008206">
    <property type="protein sequence ID" value="GIY22859.1"/>
    <property type="molecule type" value="Genomic_DNA"/>
</dbReference>
<gene>
    <name evidence="2" type="primary">AVEN_24774_1</name>
    <name evidence="2" type="ORF">CEXT_616931</name>
</gene>
<evidence type="ECO:0000313" key="3">
    <source>
        <dbReference type="Proteomes" id="UP001054945"/>
    </source>
</evidence>
<evidence type="ECO:0000313" key="2">
    <source>
        <dbReference type="EMBL" id="GIY22859.1"/>
    </source>
</evidence>
<evidence type="ECO:0000256" key="1">
    <source>
        <dbReference type="SAM" id="MobiDB-lite"/>
    </source>
</evidence>
<sequence length="123" mass="13574">MWSRRYFKQTSQNSTSSHESDSKKSSGKGNRTNDDKNLTIENCNKSKLHSALLGVVKVKDYIILKSSSGSVISSKDKNLSQYGNLLTTVPSASMYSKIVCSVSEDDVKGSVIKSFFNLKTKPK</sequence>
<keyword evidence="3" id="KW-1185">Reference proteome</keyword>
<reference evidence="2 3" key="1">
    <citation type="submission" date="2021-06" db="EMBL/GenBank/DDBJ databases">
        <title>Caerostris extrusa draft genome.</title>
        <authorList>
            <person name="Kono N."/>
            <person name="Arakawa K."/>
        </authorList>
    </citation>
    <scope>NUCLEOTIDE SEQUENCE [LARGE SCALE GENOMIC DNA]</scope>
</reference>